<keyword evidence="12" id="KW-1185">Reference proteome</keyword>
<dbReference type="SMART" id="SM00034">
    <property type="entry name" value="CLECT"/>
    <property type="match status" value="1"/>
</dbReference>
<evidence type="ECO:0000256" key="3">
    <source>
        <dbReference type="ARBA" id="ARBA00022729"/>
    </source>
</evidence>
<dbReference type="CDD" id="cd00037">
    <property type="entry name" value="CLECT"/>
    <property type="match status" value="1"/>
</dbReference>
<feature type="repeat" description="CSPG" evidence="8">
    <location>
        <begin position="1152"/>
        <end position="1259"/>
    </location>
</feature>
<keyword evidence="4" id="KW-0677">Repeat</keyword>
<evidence type="ECO:0000256" key="7">
    <source>
        <dbReference type="ARBA" id="ARBA00023180"/>
    </source>
</evidence>
<feature type="repeat" description="CSPG" evidence="8">
    <location>
        <begin position="892"/>
        <end position="986"/>
    </location>
</feature>
<dbReference type="PROSITE" id="PS51854">
    <property type="entry name" value="CSPG"/>
    <property type="match status" value="12"/>
</dbReference>
<keyword evidence="2" id="KW-0479">Metal-binding</keyword>
<dbReference type="EMBL" id="WNYA01000001">
    <property type="protein sequence ID" value="KAG8595505.1"/>
    <property type="molecule type" value="Genomic_DNA"/>
</dbReference>
<dbReference type="PANTHER" id="PTHR45739:SF7">
    <property type="entry name" value="FRAS1-RELATED EXTRACELLULAR MATRIX PROTEIN 1"/>
    <property type="match status" value="1"/>
</dbReference>
<comment type="similarity">
    <text evidence="1">Belongs to the FRAS1 family.</text>
</comment>
<evidence type="ECO:0000256" key="1">
    <source>
        <dbReference type="ARBA" id="ARBA00005529"/>
    </source>
</evidence>
<dbReference type="SUPFAM" id="SSF141072">
    <property type="entry name" value="CalX-like"/>
    <property type="match status" value="1"/>
</dbReference>
<dbReference type="GO" id="GO:0009653">
    <property type="term" value="P:anatomical structure morphogenesis"/>
    <property type="evidence" value="ECO:0007669"/>
    <property type="project" value="TreeGrafter"/>
</dbReference>
<evidence type="ECO:0000256" key="4">
    <source>
        <dbReference type="ARBA" id="ARBA00022737"/>
    </source>
</evidence>
<evidence type="ECO:0000313" key="12">
    <source>
        <dbReference type="Proteomes" id="UP000824782"/>
    </source>
</evidence>
<dbReference type="Pfam" id="PF16184">
    <property type="entry name" value="Cadherin_3"/>
    <property type="match status" value="11"/>
</dbReference>
<reference evidence="11" key="1">
    <citation type="thesis" date="2020" institute="ProQuest LLC" country="789 East Eisenhower Parkway, Ann Arbor, MI, USA">
        <title>Comparative Genomics and Chromosome Evolution.</title>
        <authorList>
            <person name="Mudd A.B."/>
        </authorList>
    </citation>
    <scope>NUCLEOTIDE SEQUENCE</scope>
    <source>
        <strain evidence="11">237g6f4</strain>
        <tissue evidence="11">Blood</tissue>
    </source>
</reference>
<dbReference type="InterPro" id="IPR051561">
    <property type="entry name" value="FRAS1_ECM"/>
</dbReference>
<evidence type="ECO:0000256" key="6">
    <source>
        <dbReference type="ARBA" id="ARBA00022889"/>
    </source>
</evidence>
<comment type="caution">
    <text evidence="11">The sequence shown here is derived from an EMBL/GenBank/DDBJ whole genome shotgun (WGS) entry which is preliminary data.</text>
</comment>
<dbReference type="InterPro" id="IPR016187">
    <property type="entry name" value="CTDL_fold"/>
</dbReference>
<dbReference type="Pfam" id="PF00059">
    <property type="entry name" value="Lectin_C"/>
    <property type="match status" value="1"/>
</dbReference>
<dbReference type="InterPro" id="IPR016186">
    <property type="entry name" value="C-type_lectin-like/link_sf"/>
</dbReference>
<dbReference type="Proteomes" id="UP000824782">
    <property type="component" value="Unassembled WGS sequence"/>
</dbReference>
<feature type="repeat" description="CSPG" evidence="8">
    <location>
        <begin position="297"/>
        <end position="391"/>
    </location>
</feature>
<dbReference type="InterPro" id="IPR001304">
    <property type="entry name" value="C-type_lectin-like"/>
</dbReference>
<accession>A0AAV7DD94</accession>
<evidence type="ECO:0000259" key="10">
    <source>
        <dbReference type="PROSITE" id="PS50041"/>
    </source>
</evidence>
<evidence type="ECO:0000313" key="11">
    <source>
        <dbReference type="EMBL" id="KAG8595505.1"/>
    </source>
</evidence>
<feature type="repeat" description="CSPG" evidence="8">
    <location>
        <begin position="1511"/>
        <end position="1601"/>
    </location>
</feature>
<dbReference type="PANTHER" id="PTHR45739">
    <property type="entry name" value="MATRIX PROTEIN, PUTATIVE-RELATED"/>
    <property type="match status" value="1"/>
</dbReference>
<dbReference type="GO" id="GO:0016020">
    <property type="term" value="C:membrane"/>
    <property type="evidence" value="ECO:0007669"/>
    <property type="project" value="InterPro"/>
</dbReference>
<evidence type="ECO:0000256" key="8">
    <source>
        <dbReference type="PROSITE-ProRule" id="PRU01201"/>
    </source>
</evidence>
<dbReference type="InterPro" id="IPR039005">
    <property type="entry name" value="CSPG_rpt"/>
</dbReference>
<feature type="repeat" description="CSPG" evidence="8">
    <location>
        <begin position="524"/>
        <end position="618"/>
    </location>
</feature>
<feature type="repeat" description="CSPG" evidence="8">
    <location>
        <begin position="1029"/>
        <end position="1131"/>
    </location>
</feature>
<gene>
    <name evidence="11" type="ORF">GDO81_001542</name>
</gene>
<feature type="repeat" description="CSPG" evidence="8">
    <location>
        <begin position="416"/>
        <end position="503"/>
    </location>
</feature>
<proteinExistence type="inferred from homology"/>
<dbReference type="Pfam" id="PF19309">
    <property type="entry name" value="Frem_N"/>
    <property type="match status" value="1"/>
</dbReference>
<feature type="repeat" description="CSPG" evidence="8">
    <location>
        <begin position="645"/>
        <end position="758"/>
    </location>
</feature>
<keyword evidence="7" id="KW-0325">Glycoprotein</keyword>
<dbReference type="PROSITE" id="PS50041">
    <property type="entry name" value="C_TYPE_LECTIN_2"/>
    <property type="match status" value="1"/>
</dbReference>
<feature type="repeat" description="CSPG" evidence="8">
    <location>
        <begin position="1398"/>
        <end position="1490"/>
    </location>
</feature>
<dbReference type="InterPro" id="IPR038081">
    <property type="entry name" value="CalX-like_sf"/>
</dbReference>
<evidence type="ECO:0000256" key="2">
    <source>
        <dbReference type="ARBA" id="ARBA00022723"/>
    </source>
</evidence>
<keyword evidence="3 9" id="KW-0732">Signal</keyword>
<sequence length="2166" mass="244516">MILFRRFHMYPSLALILVSLRFLSSSFIKVNNGITVMKGQVGYLLEKDLQFSIPKEKDACKVKVIVNEPITQRVGRLSPQVFDCHFLNNEIKYIHYGCPILHEDEVMLRLYRFTETQTFTENFILRVKLVEPDCNIIKLGPKKLEVAEFYGLSNVIDKNTLNFDYERRLNLECTVRVVSLESHLPAHGQLVTGDPVKEQPRGDHPHSYFSGSNHKLSPLCKNGGCIPGLKKLQTTIKTSCEQFLLMGVRYQHLDPPSPNTDYISIRLDLTDTRSKTLYKSEHAWIPIHIRDALPNQTPKAAFMSMFILEVDQFILTPFTTAALDAEDSETSKHLLVFNITDPPREGFITHLSDHTKPITSFTWKDLNDMLIAYQPPNSSHVDRRNMEVEVEVHDFFFERSSPITVYISIRTADTNAPRVSWNLGLDLLEGQSRAITWEQFQIVDNDNINAVRLVIVDGLQHGRITLRGGKGFIFTVKDIQNGVVCYHHDDSDTTKDFVVFRIFDGRHSIRHKFPINILPKDDSPPFLITNTIIELSEGQTVLIQGSMLCASDMDSSDDYIRFNITKTSVAGSIMKKPGQNALAYPVTTFLQRDLFSGIIYYKHLGGEIFEDSFEFILSDSHIPPNLSGPQVVIIHITPVDDQLPKEVPGTIRHLIVKETDVIYITKKQLHFIDTESPERELIYTVTKPPCRLSSSCSDLDAGKIFLVDSVPKMVKDDGANMTSTFTQHAVSHMKVAYMPPMEDIGPNILHVAFVLSVSNGNGGTLYGICFNITILPVDNQAPQVFTYDLRVEEGSSQLVTLDHIHISDTDTNQDKLHIALQALPLHGVIQLDGRPIKEGEQFSYLDFSMLKVRYQHDGSETIQDEIKCIASDGINFSEFLLKIQVLPINDEPPVMKDNLQPTVFCPEGDIVVLTSDYIYAVDADSDDMKLMFMIARQPRCGTVQKNGVTIDRFFQRDVIEGAVIYRHTSGEIGLQPCYDIITLVISDAELDDDVNKCCFNGLHNSQVPGHDSLPVYDLNVTVFPVDNQSPTITIGDIFTVDEGKSCAITIHNLQASDPDTENNALQFVLVSPPRYGYIENILPSPGFEKSNMGISIDTFTFKDIITQNINYVQSRHQRMEPTEDQFTLYVTDGKHQSLEKQFYIVINPTNDEVPEFMARNITVEEGHMKELNPSVIDVSDMDVPQNYLSFIVIAPPQHGFIIEESFGIDQLKQLLKSHKNSMVPMVHDFTMEHLRNGMMLAYVHDDSENLSDSFTIRLSDGQHEEEKTIYVTVIGVNDEIPVLTKLCEGVLSMGEHYIISSAVLSAEDKDTSRDEIFYIIDRTPGQGELQMKEHQDWMNIEAGMKFTQEYIDLNLVRYVHRGALGSENQDSFAFHLFDGKNRSPELQFHIVVKDMEKGDIALFMKTLHVSRGDRVILSTNVLLATDGTDKPEELLYVVSSPPQHGQIEYVNHHGIPITSFSQMDVAAQTVCYVHNGKAAAAADMFKFLVSNGLRTKHGTLDIEVEMADKSLPTLSKNNGLRQVKGSMALLTQEILLATDPDTSVENITFLLTSVPQYGKIYLKGAPMEKNNFTQKDINNLDVAYRHGGQDAQIDRFTFVVMDKTNKGFIIDGKVQKDPVPLIIQVDFPDVTSPSIVSFHCATNFQLLDDGRYGTYLTSREIKAIDPGTEEENIVFKILRAPQRGYLENVLSGKFIADQFTQKDLSTKSLLYIVSPSCAVFEDSIEFEVTDPSGNRAAPQIFEIKWSCIEVLQTIYEVCETEELASLKIIRRGYSVDSAFISLQVKGGSAVDGKDFSTGPSRLIQFDPGVSTKTWNIAITQDGLEEDDETFEVILNSPVNAVLGTNKRALVKIVDPRGGTCHLERVKKNCTHKPERHQCSQSLKESQTINLKEGEVIRGVMPKEDSPLQNGKKRLRLIGNGKSVKPSSVHHNGTDTIYTYHGMMSLRLEEEKINSSKVARISVRSHGQQSLVAASQRIEHLQSDRALVSTDFSAVKQKTVQFPKECTIGLKGLLHFDLRSQKLFQCDGSSWKAWVATAKATKCPLGWTPHDSSCYKHITEQKATWITAARICREQYHARLVDIFNKEQMDWIWNFSGRKSFWIGLNDRVNNGKWEWSNGVKAGYTNWRRSPPRRTRKGRNCVTAQKKGKWVLKNCRKTYHYMCAKNM</sequence>
<feature type="domain" description="C-type lectin" evidence="10">
    <location>
        <begin position="2049"/>
        <end position="2163"/>
    </location>
</feature>
<feature type="signal peptide" evidence="9">
    <location>
        <begin position="1"/>
        <end position="25"/>
    </location>
</feature>
<dbReference type="InterPro" id="IPR003644">
    <property type="entry name" value="Calx_beta"/>
</dbReference>
<feature type="repeat" description="CSPG" evidence="8">
    <location>
        <begin position="1635"/>
        <end position="1729"/>
    </location>
</feature>
<keyword evidence="5" id="KW-0106">Calcium</keyword>
<dbReference type="GO" id="GO:0007154">
    <property type="term" value="P:cell communication"/>
    <property type="evidence" value="ECO:0007669"/>
    <property type="project" value="InterPro"/>
</dbReference>
<dbReference type="GO" id="GO:0007155">
    <property type="term" value="P:cell adhesion"/>
    <property type="evidence" value="ECO:0007669"/>
    <property type="project" value="UniProtKB-KW"/>
</dbReference>
<protein>
    <recommendedName>
        <fullName evidence="10">C-type lectin domain-containing protein</fullName>
    </recommendedName>
</protein>
<dbReference type="SUPFAM" id="SSF56436">
    <property type="entry name" value="C-type lectin-like"/>
    <property type="match status" value="1"/>
</dbReference>
<evidence type="ECO:0000256" key="9">
    <source>
        <dbReference type="SAM" id="SignalP"/>
    </source>
</evidence>
<dbReference type="Pfam" id="PF03160">
    <property type="entry name" value="Calx-beta"/>
    <property type="match status" value="1"/>
</dbReference>
<dbReference type="Gene3D" id="2.60.40.2030">
    <property type="match status" value="1"/>
</dbReference>
<name>A0AAV7DD94_ENGPU</name>
<feature type="repeat" description="CSPG" evidence="8">
    <location>
        <begin position="1280"/>
        <end position="1377"/>
    </location>
</feature>
<feature type="chain" id="PRO_5043675486" description="C-type lectin domain-containing protein" evidence="9">
    <location>
        <begin position="26"/>
        <end position="2166"/>
    </location>
</feature>
<keyword evidence="6" id="KW-0130">Cell adhesion</keyword>
<evidence type="ECO:0000256" key="5">
    <source>
        <dbReference type="ARBA" id="ARBA00022837"/>
    </source>
</evidence>
<organism evidence="11 12">
    <name type="scientific">Engystomops pustulosus</name>
    <name type="common">Tungara frog</name>
    <name type="synonym">Physalaemus pustulosus</name>
    <dbReference type="NCBI Taxonomy" id="76066"/>
    <lineage>
        <taxon>Eukaryota</taxon>
        <taxon>Metazoa</taxon>
        <taxon>Chordata</taxon>
        <taxon>Craniata</taxon>
        <taxon>Vertebrata</taxon>
        <taxon>Euteleostomi</taxon>
        <taxon>Amphibia</taxon>
        <taxon>Batrachia</taxon>
        <taxon>Anura</taxon>
        <taxon>Neobatrachia</taxon>
        <taxon>Hyloidea</taxon>
        <taxon>Leptodactylidae</taxon>
        <taxon>Leiuperinae</taxon>
        <taxon>Engystomops</taxon>
    </lineage>
</organism>
<dbReference type="Gene3D" id="3.10.100.10">
    <property type="entry name" value="Mannose-Binding Protein A, subunit A"/>
    <property type="match status" value="1"/>
</dbReference>
<dbReference type="InterPro" id="IPR045658">
    <property type="entry name" value="FRAS1-rel_N"/>
</dbReference>
<dbReference type="GO" id="GO:0046872">
    <property type="term" value="F:metal ion binding"/>
    <property type="evidence" value="ECO:0007669"/>
    <property type="project" value="UniProtKB-KW"/>
</dbReference>
<feature type="repeat" description="CSPG" evidence="8">
    <location>
        <begin position="780"/>
        <end position="871"/>
    </location>
</feature>